<dbReference type="RefSeq" id="WP_169348195.1">
    <property type="nucleotide sequence ID" value="NZ_JABBJJ010000161.1"/>
</dbReference>
<organism evidence="1 2">
    <name type="scientific">Pyxidicoccus fallax</name>
    <dbReference type="NCBI Taxonomy" id="394095"/>
    <lineage>
        <taxon>Bacteria</taxon>
        <taxon>Pseudomonadati</taxon>
        <taxon>Myxococcota</taxon>
        <taxon>Myxococcia</taxon>
        <taxon>Myxococcales</taxon>
        <taxon>Cystobacterineae</taxon>
        <taxon>Myxococcaceae</taxon>
        <taxon>Pyxidicoccus</taxon>
    </lineage>
</organism>
<evidence type="ECO:0000313" key="2">
    <source>
        <dbReference type="Proteomes" id="UP000518300"/>
    </source>
</evidence>
<sequence length="148" mass="16250">MVVNQQATKVAASAERVWKLFSTHDGQRIAGKGYVSSMEFEGNGLGMVRTMRTEGHLGVASVVERCDHYDEVNMEMTYQIIDTGGLVPFADYRGFAKVIRAGPDACIVMLRSTFIPVDMSEADAKKISEKNFEFFFQNIKAAVAAGAV</sequence>
<dbReference type="EMBL" id="JABBJJ010000161">
    <property type="protein sequence ID" value="NMO18933.1"/>
    <property type="molecule type" value="Genomic_DNA"/>
</dbReference>
<evidence type="ECO:0000313" key="1">
    <source>
        <dbReference type="EMBL" id="NMO18933.1"/>
    </source>
</evidence>
<comment type="caution">
    <text evidence="1">The sequence shown here is derived from an EMBL/GenBank/DDBJ whole genome shotgun (WGS) entry which is preliminary data.</text>
</comment>
<name>A0A848LMT2_9BACT</name>
<dbReference type="Gene3D" id="3.30.530.20">
    <property type="match status" value="1"/>
</dbReference>
<dbReference type="Pfam" id="PF10604">
    <property type="entry name" value="Polyketide_cyc2"/>
    <property type="match status" value="1"/>
</dbReference>
<dbReference type="Proteomes" id="UP000518300">
    <property type="component" value="Unassembled WGS sequence"/>
</dbReference>
<gene>
    <name evidence="1" type="ORF">HG543_29310</name>
</gene>
<dbReference type="AlphaFoldDB" id="A0A848LMT2"/>
<keyword evidence="2" id="KW-1185">Reference proteome</keyword>
<dbReference type="CDD" id="cd07821">
    <property type="entry name" value="PYR_PYL_RCAR_like"/>
    <property type="match status" value="1"/>
</dbReference>
<dbReference type="InterPro" id="IPR019587">
    <property type="entry name" value="Polyketide_cyclase/dehydratase"/>
</dbReference>
<protein>
    <submittedName>
        <fullName evidence="1">SRPBCC family protein</fullName>
    </submittedName>
</protein>
<dbReference type="InterPro" id="IPR023393">
    <property type="entry name" value="START-like_dom_sf"/>
</dbReference>
<proteinExistence type="predicted"/>
<accession>A0A848LMT2</accession>
<reference evidence="1 2" key="1">
    <citation type="submission" date="2020-04" db="EMBL/GenBank/DDBJ databases">
        <title>Draft genome of Pyxidicoccus fallax type strain.</title>
        <authorList>
            <person name="Whitworth D.E."/>
        </authorList>
    </citation>
    <scope>NUCLEOTIDE SEQUENCE [LARGE SCALE GENOMIC DNA]</scope>
    <source>
        <strain evidence="1 2">DSM 14698</strain>
    </source>
</reference>
<dbReference type="SUPFAM" id="SSF55961">
    <property type="entry name" value="Bet v1-like"/>
    <property type="match status" value="1"/>
</dbReference>